<dbReference type="AlphaFoldDB" id="A0A6J4SH60"/>
<accession>A0A6J4SH60</accession>
<feature type="compositionally biased region" description="Basic residues" evidence="1">
    <location>
        <begin position="1"/>
        <end position="10"/>
    </location>
</feature>
<reference evidence="2" key="1">
    <citation type="submission" date="2020-02" db="EMBL/GenBank/DDBJ databases">
        <authorList>
            <person name="Meier V. D."/>
        </authorList>
    </citation>
    <scope>NUCLEOTIDE SEQUENCE</scope>
    <source>
        <strain evidence="2">AVDCRST_MAG13</strain>
    </source>
</reference>
<name>A0A6J4SH60_9ACTN</name>
<sequence>DARARARHGPRAGAAPHARAAARHPPHPGRRRLLPHHGPAGGRAGRLGPHGGPAAAL</sequence>
<organism evidence="2">
    <name type="scientific">uncultured Solirubrobacteraceae bacterium</name>
    <dbReference type="NCBI Taxonomy" id="1162706"/>
    <lineage>
        <taxon>Bacteria</taxon>
        <taxon>Bacillati</taxon>
        <taxon>Actinomycetota</taxon>
        <taxon>Thermoleophilia</taxon>
        <taxon>Solirubrobacterales</taxon>
        <taxon>Solirubrobacteraceae</taxon>
        <taxon>environmental samples</taxon>
    </lineage>
</organism>
<feature type="compositionally biased region" description="Gly residues" evidence="1">
    <location>
        <begin position="39"/>
        <end position="51"/>
    </location>
</feature>
<feature type="non-terminal residue" evidence="2">
    <location>
        <position position="1"/>
    </location>
</feature>
<feature type="non-terminal residue" evidence="2">
    <location>
        <position position="57"/>
    </location>
</feature>
<proteinExistence type="predicted"/>
<gene>
    <name evidence="2" type="ORF">AVDCRST_MAG13-2120</name>
</gene>
<evidence type="ECO:0000256" key="1">
    <source>
        <dbReference type="SAM" id="MobiDB-lite"/>
    </source>
</evidence>
<evidence type="ECO:0000313" key="2">
    <source>
        <dbReference type="EMBL" id="CAA9498810.1"/>
    </source>
</evidence>
<protein>
    <submittedName>
        <fullName evidence="2">Uncharacterized protein</fullName>
    </submittedName>
</protein>
<dbReference type="EMBL" id="CADCVO010000341">
    <property type="protein sequence ID" value="CAA9498810.1"/>
    <property type="molecule type" value="Genomic_DNA"/>
</dbReference>
<feature type="compositionally biased region" description="Basic residues" evidence="1">
    <location>
        <begin position="20"/>
        <end position="35"/>
    </location>
</feature>
<feature type="region of interest" description="Disordered" evidence="1">
    <location>
        <begin position="1"/>
        <end position="57"/>
    </location>
</feature>